<gene>
    <name evidence="1" type="ORF">IFO69_02695</name>
</gene>
<organism evidence="1 2">
    <name type="scientific">Echinicola arenosa</name>
    <dbReference type="NCBI Taxonomy" id="2774144"/>
    <lineage>
        <taxon>Bacteria</taxon>
        <taxon>Pseudomonadati</taxon>
        <taxon>Bacteroidota</taxon>
        <taxon>Cytophagia</taxon>
        <taxon>Cytophagales</taxon>
        <taxon>Cyclobacteriaceae</taxon>
        <taxon>Echinicola</taxon>
    </lineage>
</organism>
<name>A0ABR9AFZ8_9BACT</name>
<dbReference type="InterPro" id="IPR046037">
    <property type="entry name" value="DUF5995"/>
</dbReference>
<dbReference type="Proteomes" id="UP000647133">
    <property type="component" value="Unassembled WGS sequence"/>
</dbReference>
<sequence>MYTIEDVLHKMDEIVLQCKAKKSRIGYFAILYRQVTKRIKEGIENDEFEDNPRMEKLDILFATRFFEAYELHLTSASPTQSWACAFNTSTASGHMILQHLLLGINAHINLDLGIAAVLTMNGQDMLGIKNDFDKINIILASIVDGVKANLSLVSPVFGFLIQFAKGKDEILLDFSIKLARDGAWKFANEYLIALDQDDCLRLRDLSIAKLGQKIAKPGIILNFIARLISLTEWKSVPDVMDQLEGIARKCAPNNLRSAHSIS</sequence>
<evidence type="ECO:0000313" key="2">
    <source>
        <dbReference type="Proteomes" id="UP000647133"/>
    </source>
</evidence>
<evidence type="ECO:0000313" key="1">
    <source>
        <dbReference type="EMBL" id="MBD8487648.1"/>
    </source>
</evidence>
<keyword evidence="2" id="KW-1185">Reference proteome</keyword>
<accession>A0ABR9AFZ8</accession>
<dbReference type="Pfam" id="PF19458">
    <property type="entry name" value="DUF5995"/>
    <property type="match status" value="1"/>
</dbReference>
<reference evidence="1 2" key="1">
    <citation type="submission" date="2020-09" db="EMBL/GenBank/DDBJ databases">
        <title>Echinicola sp. CAU 1574 isolated from sand of Sido Beach.</title>
        <authorList>
            <person name="Kim W."/>
        </authorList>
    </citation>
    <scope>NUCLEOTIDE SEQUENCE [LARGE SCALE GENOMIC DNA]</scope>
    <source>
        <strain evidence="1 2">CAU 1574</strain>
    </source>
</reference>
<proteinExistence type="predicted"/>
<comment type="caution">
    <text evidence="1">The sequence shown here is derived from an EMBL/GenBank/DDBJ whole genome shotgun (WGS) entry which is preliminary data.</text>
</comment>
<dbReference type="EMBL" id="JACYTQ010000001">
    <property type="protein sequence ID" value="MBD8487648.1"/>
    <property type="molecule type" value="Genomic_DNA"/>
</dbReference>
<dbReference type="RefSeq" id="WP_192007917.1">
    <property type="nucleotide sequence ID" value="NZ_JACYTQ010000001.1"/>
</dbReference>
<protein>
    <submittedName>
        <fullName evidence="1">Uncharacterized protein</fullName>
    </submittedName>
</protein>